<evidence type="ECO:0000313" key="2">
    <source>
        <dbReference type="Proteomes" id="UP001597118"/>
    </source>
</evidence>
<gene>
    <name evidence="1" type="ORF">ACFSAH_19300</name>
</gene>
<sequence>MKKVFLGRSFNRALSPKFVSKRYLTAEELENEANELSNFGGGLGYVGHGDDFLEFSGNAASFADAQSEAKPFIITLTNTSATEARTALMCPGLIVNAIGLMKTGAFNDKSNQAGLSGSSGSPGSIEMFNAFIREFPSLISGFKIASDSVAQMDQSFTIVKQSPFKQHSSLVIATGTYASEGNFNTKILTVPRPFFMDAQTVIEYTVLPSTSVTVTLMVGTSLNVAKALREKTQRAKQTIAQVGAAAVRSQYIG</sequence>
<accession>A0ABW4IJ60</accession>
<dbReference type="EMBL" id="JBHUDG010000051">
    <property type="protein sequence ID" value="MFD1632027.1"/>
    <property type="molecule type" value="Genomic_DNA"/>
</dbReference>
<dbReference type="Proteomes" id="UP001597118">
    <property type="component" value="Unassembled WGS sequence"/>
</dbReference>
<name>A0ABW4IJ60_9SPHI</name>
<comment type="caution">
    <text evidence="1">The sequence shown here is derived from an EMBL/GenBank/DDBJ whole genome shotgun (WGS) entry which is preliminary data.</text>
</comment>
<dbReference type="RefSeq" id="WP_379664350.1">
    <property type="nucleotide sequence ID" value="NZ_JBHUDG010000051.1"/>
</dbReference>
<reference evidence="2" key="1">
    <citation type="journal article" date="2019" name="Int. J. Syst. Evol. Microbiol.">
        <title>The Global Catalogue of Microorganisms (GCM) 10K type strain sequencing project: providing services to taxonomists for standard genome sequencing and annotation.</title>
        <authorList>
            <consortium name="The Broad Institute Genomics Platform"/>
            <consortium name="The Broad Institute Genome Sequencing Center for Infectious Disease"/>
            <person name="Wu L."/>
            <person name="Ma J."/>
        </authorList>
    </citation>
    <scope>NUCLEOTIDE SEQUENCE [LARGE SCALE GENOMIC DNA]</scope>
    <source>
        <strain evidence="2">CCUG 53762</strain>
    </source>
</reference>
<protein>
    <submittedName>
        <fullName evidence="1">Uncharacterized protein</fullName>
    </submittedName>
</protein>
<proteinExistence type="predicted"/>
<keyword evidence="2" id="KW-1185">Reference proteome</keyword>
<organism evidence="1 2">
    <name type="scientific">Pseudopedobacter beijingensis</name>
    <dbReference type="NCBI Taxonomy" id="1207056"/>
    <lineage>
        <taxon>Bacteria</taxon>
        <taxon>Pseudomonadati</taxon>
        <taxon>Bacteroidota</taxon>
        <taxon>Sphingobacteriia</taxon>
        <taxon>Sphingobacteriales</taxon>
        <taxon>Sphingobacteriaceae</taxon>
        <taxon>Pseudopedobacter</taxon>
    </lineage>
</organism>
<evidence type="ECO:0000313" key="1">
    <source>
        <dbReference type="EMBL" id="MFD1632027.1"/>
    </source>
</evidence>